<dbReference type="PRINTS" id="PR00508">
    <property type="entry name" value="S21N4MTFRASE"/>
</dbReference>
<dbReference type="Gene3D" id="3.40.50.150">
    <property type="entry name" value="Vaccinia Virus protein VP39"/>
    <property type="match status" value="1"/>
</dbReference>
<proteinExistence type="inferred from homology"/>
<evidence type="ECO:0000313" key="7">
    <source>
        <dbReference type="Proteomes" id="UP001055125"/>
    </source>
</evidence>
<dbReference type="RefSeq" id="WP_306421376.1">
    <property type="nucleotide sequence ID" value="NZ_BPQP01000008.1"/>
</dbReference>
<gene>
    <name evidence="6" type="primary">yhdJ</name>
    <name evidence="6" type="ORF">OCOJLMKI_0565</name>
</gene>
<evidence type="ECO:0000256" key="3">
    <source>
        <dbReference type="ARBA" id="ARBA00047942"/>
    </source>
</evidence>
<sequence length="249" mass="28100">METPLNPASRPGDLWSLGDHRLICGDATDAATVARVLAGHRPNLMVTDPPYGVNYDPAWRERMLGKAGRAQGLIRNDDRCDWRAAWSLFPGDVAYVWHSTLHTAVVEASLRTAGFLPRSQIIWDKGRLIISRGHYHWRHEPCWYAVRRGRTANWQGDRRQMTVWQVPHRRSATGHPTEKPVEIMRRPILNHTRPGDFVYDPFLGSGSTLLAAEETGRACLGLELTPEHCDRIVLRWTASTGGTARREAA</sequence>
<dbReference type="InterPro" id="IPR002941">
    <property type="entry name" value="DNA_methylase_N4/N6"/>
</dbReference>
<dbReference type="InterPro" id="IPR001091">
    <property type="entry name" value="RM_Methyltransferase"/>
</dbReference>
<dbReference type="GO" id="GO:0008168">
    <property type="term" value="F:methyltransferase activity"/>
    <property type="evidence" value="ECO:0007669"/>
    <property type="project" value="UniProtKB-KW"/>
</dbReference>
<keyword evidence="2" id="KW-0808">Transferase</keyword>
<organism evidence="6 7">
    <name type="scientific">Methylobacterium iners</name>
    <dbReference type="NCBI Taxonomy" id="418707"/>
    <lineage>
        <taxon>Bacteria</taxon>
        <taxon>Pseudomonadati</taxon>
        <taxon>Pseudomonadota</taxon>
        <taxon>Alphaproteobacteria</taxon>
        <taxon>Hyphomicrobiales</taxon>
        <taxon>Methylobacteriaceae</taxon>
        <taxon>Methylobacterium</taxon>
    </lineage>
</organism>
<keyword evidence="1 6" id="KW-0489">Methyltransferase</keyword>
<dbReference type="Pfam" id="PF01555">
    <property type="entry name" value="N6_N4_Mtase"/>
    <property type="match status" value="1"/>
</dbReference>
<evidence type="ECO:0000256" key="1">
    <source>
        <dbReference type="ARBA" id="ARBA00022603"/>
    </source>
</evidence>
<evidence type="ECO:0000313" key="6">
    <source>
        <dbReference type="EMBL" id="GJD93371.1"/>
    </source>
</evidence>
<dbReference type="EMBL" id="BPQP01000008">
    <property type="protein sequence ID" value="GJD93371.1"/>
    <property type="molecule type" value="Genomic_DNA"/>
</dbReference>
<keyword evidence="7" id="KW-1185">Reference proteome</keyword>
<dbReference type="InterPro" id="IPR029063">
    <property type="entry name" value="SAM-dependent_MTases_sf"/>
</dbReference>
<dbReference type="GO" id="GO:0032259">
    <property type="term" value="P:methylation"/>
    <property type="evidence" value="ECO:0007669"/>
    <property type="project" value="UniProtKB-KW"/>
</dbReference>
<reference evidence="6" key="1">
    <citation type="journal article" date="2021" name="Front. Microbiol.">
        <title>Comprehensive Comparative Genomics and Phenotyping of Methylobacterium Species.</title>
        <authorList>
            <person name="Alessa O."/>
            <person name="Ogura Y."/>
            <person name="Fujitani Y."/>
            <person name="Takami H."/>
            <person name="Hayashi T."/>
            <person name="Sahin N."/>
            <person name="Tani A."/>
        </authorList>
    </citation>
    <scope>NUCLEOTIDE SEQUENCE</scope>
    <source>
        <strain evidence="6">DSM 19015</strain>
    </source>
</reference>
<evidence type="ECO:0000256" key="4">
    <source>
        <dbReference type="RuleBase" id="RU362026"/>
    </source>
</evidence>
<evidence type="ECO:0000256" key="2">
    <source>
        <dbReference type="ARBA" id="ARBA00022679"/>
    </source>
</evidence>
<protein>
    <recommendedName>
        <fullName evidence="4">Methyltransferase</fullName>
        <ecNumber evidence="4">2.1.1.-</ecNumber>
    </recommendedName>
</protein>
<dbReference type="Proteomes" id="UP001055125">
    <property type="component" value="Unassembled WGS sequence"/>
</dbReference>
<dbReference type="EC" id="2.1.1.-" evidence="4"/>
<name>A0ABQ4RRG1_9HYPH</name>
<evidence type="ECO:0000259" key="5">
    <source>
        <dbReference type="Pfam" id="PF01555"/>
    </source>
</evidence>
<comment type="catalytic activity">
    <reaction evidence="3">
        <text>a 2'-deoxyadenosine in DNA + S-adenosyl-L-methionine = an N(6)-methyl-2'-deoxyadenosine in DNA + S-adenosyl-L-homocysteine + H(+)</text>
        <dbReference type="Rhea" id="RHEA:15197"/>
        <dbReference type="Rhea" id="RHEA-COMP:12418"/>
        <dbReference type="Rhea" id="RHEA-COMP:12419"/>
        <dbReference type="ChEBI" id="CHEBI:15378"/>
        <dbReference type="ChEBI" id="CHEBI:57856"/>
        <dbReference type="ChEBI" id="CHEBI:59789"/>
        <dbReference type="ChEBI" id="CHEBI:90615"/>
        <dbReference type="ChEBI" id="CHEBI:90616"/>
        <dbReference type="EC" id="2.1.1.72"/>
    </reaction>
</comment>
<reference evidence="6" key="2">
    <citation type="submission" date="2021-08" db="EMBL/GenBank/DDBJ databases">
        <authorList>
            <person name="Tani A."/>
            <person name="Ola A."/>
            <person name="Ogura Y."/>
            <person name="Katsura K."/>
            <person name="Hayashi T."/>
        </authorList>
    </citation>
    <scope>NUCLEOTIDE SEQUENCE</scope>
    <source>
        <strain evidence="6">DSM 19015</strain>
    </source>
</reference>
<accession>A0ABQ4RRG1</accession>
<dbReference type="SUPFAM" id="SSF53335">
    <property type="entry name" value="S-adenosyl-L-methionine-dependent methyltransferases"/>
    <property type="match status" value="1"/>
</dbReference>
<comment type="caution">
    <text evidence="6">The sequence shown here is derived from an EMBL/GenBank/DDBJ whole genome shotgun (WGS) entry which is preliminary data.</text>
</comment>
<feature type="domain" description="DNA methylase N-4/N-6" evidence="5">
    <location>
        <begin position="43"/>
        <end position="232"/>
    </location>
</feature>
<comment type="similarity">
    <text evidence="4">Belongs to the N(4)/N(6)-methyltransferase family.</text>
</comment>